<sequence>MFKNYLKIAFRNLQKQKLYSLINITGLAVGLAVCMMIMLYVTHEMTYDRFHTNAKRIYKLQANVKIGGNTMNLNYMSYASGPLVKQSQPAVDGYMRTLNYYKPIVVSNPLTPETKYIEQKVVFADPDFFNFFTFKLASGNAKDVLSKPFSVVISKDIAKKYFGDANPVGKTIRLKTDSAYTYQVTGVAENAPSNTSVEYNFVASASSLMATKEAKKYMGEQRIASGSFNLFLLLKDAADTAKTRKGLQQMADKEKSDFETHYKLSSIGSLHLENNWGDSSNLKYLKIFPLVAILILLLALVNYMSLTTARATLRAKEVGVRKVSGASRKTIAAQFYVESGLFTFLSFILGYLLCYAFKPWFLNVLQLKIDNSFLYSPLVLLLLFGLLLITALISGIYPSVVLSAFKPVITLKGKTSKQAGGTVVRKVFTTLQFGIAVGLIICGVIIDRQLYYLRHADTGLNRENVVMIPVGSSIGQNYQAFNKDVQALAGISNVGTSHYAMYGGYDMLFMDGKTKDESIALPSLSVDNKFIATLGLEWKFAPTPNKQLTDKYTVVINETAIKDLHLPANPVGSFIKNGSNRYEVAGVVKNFNFSSMESAIGPLGLLIASDTASAWGRVGCNLFARIKPHTNVPSIIESIQNIYKKYDQDTPFSYTFMDDAFDKQYKAEDRLASIFGTFTYITIILAMLGLFGLAAFTIEQRNKEIGIRKILGASMATITTILSTDFLKLILLSVIIASPVAWYAMHNWLQNFAYRISIPVWVFLFAGAMALLTAVLTISYHAVKAALANPVKSLRSE</sequence>
<evidence type="ECO:0000259" key="7">
    <source>
        <dbReference type="Pfam" id="PF02687"/>
    </source>
</evidence>
<evidence type="ECO:0000256" key="4">
    <source>
        <dbReference type="ARBA" id="ARBA00022989"/>
    </source>
</evidence>
<feature type="transmembrane region" description="Helical" evidence="6">
    <location>
        <begin position="378"/>
        <end position="405"/>
    </location>
</feature>
<evidence type="ECO:0000256" key="5">
    <source>
        <dbReference type="ARBA" id="ARBA00023136"/>
    </source>
</evidence>
<dbReference type="PANTHER" id="PTHR30572">
    <property type="entry name" value="MEMBRANE COMPONENT OF TRANSPORTER-RELATED"/>
    <property type="match status" value="1"/>
</dbReference>
<dbReference type="EMBL" id="JACWMW010000001">
    <property type="protein sequence ID" value="MBD1385000.1"/>
    <property type="molecule type" value="Genomic_DNA"/>
</dbReference>
<name>A0ABR7X319_9SPHI</name>
<dbReference type="InterPro" id="IPR050250">
    <property type="entry name" value="Macrolide_Exporter_MacB"/>
</dbReference>
<feature type="transmembrane region" description="Helical" evidence="6">
    <location>
        <begin position="758"/>
        <end position="783"/>
    </location>
</feature>
<dbReference type="InterPro" id="IPR003838">
    <property type="entry name" value="ABC3_permease_C"/>
</dbReference>
<evidence type="ECO:0000256" key="3">
    <source>
        <dbReference type="ARBA" id="ARBA00022692"/>
    </source>
</evidence>
<comment type="caution">
    <text evidence="9">The sequence shown here is derived from an EMBL/GenBank/DDBJ whole genome shotgun (WGS) entry which is preliminary data.</text>
</comment>
<feature type="domain" description="MacB-like periplasmic core" evidence="8">
    <location>
        <begin position="20"/>
        <end position="249"/>
    </location>
</feature>
<dbReference type="Pfam" id="PF02687">
    <property type="entry name" value="FtsX"/>
    <property type="match status" value="2"/>
</dbReference>
<feature type="transmembrane region" description="Helical" evidence="6">
    <location>
        <begin position="426"/>
        <end position="446"/>
    </location>
</feature>
<dbReference type="Proteomes" id="UP000618754">
    <property type="component" value="Unassembled WGS sequence"/>
</dbReference>
<evidence type="ECO:0000256" key="1">
    <source>
        <dbReference type="ARBA" id="ARBA00004651"/>
    </source>
</evidence>
<evidence type="ECO:0000256" key="2">
    <source>
        <dbReference type="ARBA" id="ARBA00022475"/>
    </source>
</evidence>
<reference evidence="9 10" key="1">
    <citation type="submission" date="2020-09" db="EMBL/GenBank/DDBJ databases">
        <title>Novel species of Mucilaginibacter isolated from a glacier on the Tibetan Plateau.</title>
        <authorList>
            <person name="Liu Q."/>
            <person name="Xin Y.-H."/>
        </authorList>
    </citation>
    <scope>NUCLEOTIDE SEQUENCE [LARGE SCALE GENOMIC DNA]</scope>
    <source>
        <strain evidence="9 10">CGMCC 1.13878</strain>
    </source>
</reference>
<gene>
    <name evidence="9" type="ORF">IDJ75_06895</name>
</gene>
<dbReference type="RefSeq" id="WP_191174834.1">
    <property type="nucleotide sequence ID" value="NZ_JACWMW010000001.1"/>
</dbReference>
<organism evidence="9 10">
    <name type="scientific">Mucilaginibacter rigui</name>
    <dbReference type="NCBI Taxonomy" id="534635"/>
    <lineage>
        <taxon>Bacteria</taxon>
        <taxon>Pseudomonadati</taxon>
        <taxon>Bacteroidota</taxon>
        <taxon>Sphingobacteriia</taxon>
        <taxon>Sphingobacteriales</taxon>
        <taxon>Sphingobacteriaceae</taxon>
        <taxon>Mucilaginibacter</taxon>
    </lineage>
</organism>
<evidence type="ECO:0000313" key="9">
    <source>
        <dbReference type="EMBL" id="MBD1385000.1"/>
    </source>
</evidence>
<feature type="transmembrane region" description="Helical" evidence="6">
    <location>
        <begin position="287"/>
        <end position="306"/>
    </location>
</feature>
<accession>A0ABR7X319</accession>
<keyword evidence="3 6" id="KW-0812">Transmembrane</keyword>
<keyword evidence="5 6" id="KW-0472">Membrane</keyword>
<feature type="transmembrane region" description="Helical" evidence="6">
    <location>
        <begin position="678"/>
        <end position="698"/>
    </location>
</feature>
<feature type="transmembrane region" description="Helical" evidence="6">
    <location>
        <begin position="21"/>
        <end position="41"/>
    </location>
</feature>
<keyword evidence="2" id="KW-1003">Cell membrane</keyword>
<feature type="domain" description="MacB-like periplasmic core" evidence="8">
    <location>
        <begin position="460"/>
        <end position="641"/>
    </location>
</feature>
<dbReference type="Pfam" id="PF12704">
    <property type="entry name" value="MacB_PCD"/>
    <property type="match status" value="2"/>
</dbReference>
<keyword evidence="4 6" id="KW-1133">Transmembrane helix</keyword>
<proteinExistence type="predicted"/>
<comment type="subcellular location">
    <subcellularLocation>
        <location evidence="1">Cell membrane</location>
        <topology evidence="1">Multi-pass membrane protein</topology>
    </subcellularLocation>
</comment>
<feature type="transmembrane region" description="Helical" evidence="6">
    <location>
        <begin position="335"/>
        <end position="358"/>
    </location>
</feature>
<feature type="domain" description="ABC3 transporter permease C-terminal" evidence="7">
    <location>
        <begin position="290"/>
        <end position="403"/>
    </location>
</feature>
<feature type="domain" description="ABC3 transporter permease C-terminal" evidence="7">
    <location>
        <begin position="677"/>
        <end position="785"/>
    </location>
</feature>
<evidence type="ECO:0000313" key="10">
    <source>
        <dbReference type="Proteomes" id="UP000618754"/>
    </source>
</evidence>
<dbReference type="InterPro" id="IPR025857">
    <property type="entry name" value="MacB_PCD"/>
</dbReference>
<protein>
    <submittedName>
        <fullName evidence="9">ABC transporter permease</fullName>
    </submittedName>
</protein>
<dbReference type="PANTHER" id="PTHR30572:SF18">
    <property type="entry name" value="ABC-TYPE MACROLIDE FAMILY EXPORT SYSTEM PERMEASE COMPONENT 2"/>
    <property type="match status" value="1"/>
</dbReference>
<feature type="transmembrane region" description="Helical" evidence="6">
    <location>
        <begin position="710"/>
        <end position="738"/>
    </location>
</feature>
<evidence type="ECO:0000259" key="8">
    <source>
        <dbReference type="Pfam" id="PF12704"/>
    </source>
</evidence>
<keyword evidence="10" id="KW-1185">Reference proteome</keyword>
<evidence type="ECO:0000256" key="6">
    <source>
        <dbReference type="SAM" id="Phobius"/>
    </source>
</evidence>